<keyword evidence="3" id="KW-1185">Reference proteome</keyword>
<sequence>MGHQGAPREVADLEAVVERDRQRPRSAHYAEDAGCALAPDESLVEGDGPVYVSFNEGYGPSNKAWIDASDEHGLKVGTDPRAGKALGGFQTPVSAFRMAG</sequence>
<name>A0AAE0MZ56_9PEZI</name>
<feature type="compositionally biased region" description="Basic and acidic residues" evidence="1">
    <location>
        <begin position="16"/>
        <end position="31"/>
    </location>
</feature>
<comment type="caution">
    <text evidence="2">The sequence shown here is derived from an EMBL/GenBank/DDBJ whole genome shotgun (WGS) entry which is preliminary data.</text>
</comment>
<evidence type="ECO:0000313" key="3">
    <source>
        <dbReference type="Proteomes" id="UP001287356"/>
    </source>
</evidence>
<organism evidence="2 3">
    <name type="scientific">Lasiosphaeria ovina</name>
    <dbReference type="NCBI Taxonomy" id="92902"/>
    <lineage>
        <taxon>Eukaryota</taxon>
        <taxon>Fungi</taxon>
        <taxon>Dikarya</taxon>
        <taxon>Ascomycota</taxon>
        <taxon>Pezizomycotina</taxon>
        <taxon>Sordariomycetes</taxon>
        <taxon>Sordariomycetidae</taxon>
        <taxon>Sordariales</taxon>
        <taxon>Lasiosphaeriaceae</taxon>
        <taxon>Lasiosphaeria</taxon>
    </lineage>
</organism>
<evidence type="ECO:0000313" key="2">
    <source>
        <dbReference type="EMBL" id="KAK3364842.1"/>
    </source>
</evidence>
<accession>A0AAE0MZ56</accession>
<feature type="region of interest" description="Disordered" evidence="1">
    <location>
        <begin position="1"/>
        <end position="33"/>
    </location>
</feature>
<reference evidence="2" key="1">
    <citation type="journal article" date="2023" name="Mol. Phylogenet. Evol.">
        <title>Genome-scale phylogeny and comparative genomics of the fungal order Sordariales.</title>
        <authorList>
            <person name="Hensen N."/>
            <person name="Bonometti L."/>
            <person name="Westerberg I."/>
            <person name="Brannstrom I.O."/>
            <person name="Guillou S."/>
            <person name="Cros-Aarteil S."/>
            <person name="Calhoun S."/>
            <person name="Haridas S."/>
            <person name="Kuo A."/>
            <person name="Mondo S."/>
            <person name="Pangilinan J."/>
            <person name="Riley R."/>
            <person name="LaButti K."/>
            <person name="Andreopoulos B."/>
            <person name="Lipzen A."/>
            <person name="Chen C."/>
            <person name="Yan M."/>
            <person name="Daum C."/>
            <person name="Ng V."/>
            <person name="Clum A."/>
            <person name="Steindorff A."/>
            <person name="Ohm R.A."/>
            <person name="Martin F."/>
            <person name="Silar P."/>
            <person name="Natvig D.O."/>
            <person name="Lalanne C."/>
            <person name="Gautier V."/>
            <person name="Ament-Velasquez S.L."/>
            <person name="Kruys A."/>
            <person name="Hutchinson M.I."/>
            <person name="Powell A.J."/>
            <person name="Barry K."/>
            <person name="Miller A.N."/>
            <person name="Grigoriev I.V."/>
            <person name="Debuchy R."/>
            <person name="Gladieux P."/>
            <person name="Hiltunen Thoren M."/>
            <person name="Johannesson H."/>
        </authorList>
    </citation>
    <scope>NUCLEOTIDE SEQUENCE</scope>
    <source>
        <strain evidence="2">CBS 958.72</strain>
    </source>
</reference>
<protein>
    <submittedName>
        <fullName evidence="2">Uncharacterized protein</fullName>
    </submittedName>
</protein>
<reference evidence="2" key="2">
    <citation type="submission" date="2023-06" db="EMBL/GenBank/DDBJ databases">
        <authorList>
            <consortium name="Lawrence Berkeley National Laboratory"/>
            <person name="Haridas S."/>
            <person name="Hensen N."/>
            <person name="Bonometti L."/>
            <person name="Westerberg I."/>
            <person name="Brannstrom I.O."/>
            <person name="Guillou S."/>
            <person name="Cros-Aarteil S."/>
            <person name="Calhoun S."/>
            <person name="Kuo A."/>
            <person name="Mondo S."/>
            <person name="Pangilinan J."/>
            <person name="Riley R."/>
            <person name="Labutti K."/>
            <person name="Andreopoulos B."/>
            <person name="Lipzen A."/>
            <person name="Chen C."/>
            <person name="Yanf M."/>
            <person name="Daum C."/>
            <person name="Ng V."/>
            <person name="Clum A."/>
            <person name="Steindorff A."/>
            <person name="Ohm R."/>
            <person name="Martin F."/>
            <person name="Silar P."/>
            <person name="Natvig D."/>
            <person name="Lalanne C."/>
            <person name="Gautier V."/>
            <person name="Ament-Velasquez S.L."/>
            <person name="Kruys A."/>
            <person name="Hutchinson M.I."/>
            <person name="Powell A.J."/>
            <person name="Barry K."/>
            <person name="Miller A.N."/>
            <person name="Grigoriev I.V."/>
            <person name="Debuchy R."/>
            <person name="Gladieux P."/>
            <person name="Thoren M.H."/>
            <person name="Johannesson H."/>
        </authorList>
    </citation>
    <scope>NUCLEOTIDE SEQUENCE</scope>
    <source>
        <strain evidence="2">CBS 958.72</strain>
    </source>
</reference>
<evidence type="ECO:0000256" key="1">
    <source>
        <dbReference type="SAM" id="MobiDB-lite"/>
    </source>
</evidence>
<dbReference type="Proteomes" id="UP001287356">
    <property type="component" value="Unassembled WGS sequence"/>
</dbReference>
<gene>
    <name evidence="2" type="ORF">B0T24DRAFT_683478</name>
</gene>
<dbReference type="EMBL" id="JAULSN010000009">
    <property type="protein sequence ID" value="KAK3364842.1"/>
    <property type="molecule type" value="Genomic_DNA"/>
</dbReference>
<dbReference type="AlphaFoldDB" id="A0AAE0MZ56"/>
<proteinExistence type="predicted"/>